<feature type="domain" description="Glycosyltransferase 2-like" evidence="2">
    <location>
        <begin position="173"/>
        <end position="223"/>
    </location>
</feature>
<dbReference type="Pfam" id="PF00535">
    <property type="entry name" value="Glycos_transf_2"/>
    <property type="match status" value="1"/>
</dbReference>
<evidence type="ECO:0000259" key="1">
    <source>
        <dbReference type="Pfam" id="PF00535"/>
    </source>
</evidence>
<evidence type="ECO:0000313" key="3">
    <source>
        <dbReference type="EMBL" id="OGF63427.1"/>
    </source>
</evidence>
<dbReference type="PANTHER" id="PTHR43179">
    <property type="entry name" value="RHAMNOSYLTRANSFERASE WBBL"/>
    <property type="match status" value="1"/>
</dbReference>
<gene>
    <name evidence="3" type="ORF">A2Y62_07235</name>
</gene>
<feature type="domain" description="Glycosyltransferase 2-like" evidence="1">
    <location>
        <begin position="10"/>
        <end position="147"/>
    </location>
</feature>
<dbReference type="InterPro" id="IPR001173">
    <property type="entry name" value="Glyco_trans_2-like"/>
</dbReference>
<dbReference type="SUPFAM" id="SSF53448">
    <property type="entry name" value="Nucleotide-diphospho-sugar transferases"/>
    <property type="match status" value="1"/>
</dbReference>
<dbReference type="EMBL" id="MFGW01000164">
    <property type="protein sequence ID" value="OGF63427.1"/>
    <property type="molecule type" value="Genomic_DNA"/>
</dbReference>
<evidence type="ECO:0000313" key="4">
    <source>
        <dbReference type="Proteomes" id="UP000178943"/>
    </source>
</evidence>
<dbReference type="STRING" id="1817863.A2Y62_07235"/>
<evidence type="ECO:0000259" key="2">
    <source>
        <dbReference type="Pfam" id="PF13632"/>
    </source>
</evidence>
<dbReference type="CDD" id="cd04186">
    <property type="entry name" value="GT_2_like_c"/>
    <property type="match status" value="1"/>
</dbReference>
<dbReference type="PANTHER" id="PTHR43179:SF7">
    <property type="entry name" value="RHAMNOSYLTRANSFERASE WBBL"/>
    <property type="match status" value="1"/>
</dbReference>
<sequence length="303" mass="35496">MNSEKLIDVSFIIISYRDREYLEKAIRSIYTHVKDISHEVLVIDNANDKEIQALIEREYSVVRYYAIPENKGYGYAVNEGAAKAASNCFCIMNSDIEFISDGIKKVIGRLRDEQQTGIAGPRLVFPDMSFQRSWGLKPTVFNEAITQIINFLHRRKLFLSGTIERSQKEFYAEWLTGACFFVKKEVWEELEGFDTHFFLYLEDADLCLRALQHGYKILYCPELEVIHYLGKSKEHNITQATLEAKRSQLYFYKKHNSRHEQSILKYYLLGKFYFKLILAKLVKGENSQNQKLLHNIINMLKSR</sequence>
<proteinExistence type="predicted"/>
<comment type="caution">
    <text evidence="3">The sequence shown here is derived from an EMBL/GenBank/DDBJ whole genome shotgun (WGS) entry which is preliminary data.</text>
</comment>
<dbReference type="Proteomes" id="UP000178943">
    <property type="component" value="Unassembled WGS sequence"/>
</dbReference>
<accession>A0A1F5VIY4</accession>
<organism evidence="3 4">
    <name type="scientific">Candidatus Fischerbacteria bacterium RBG_13_37_8</name>
    <dbReference type="NCBI Taxonomy" id="1817863"/>
    <lineage>
        <taxon>Bacteria</taxon>
        <taxon>Candidatus Fischeribacteriota</taxon>
    </lineage>
</organism>
<dbReference type="AlphaFoldDB" id="A0A1F5VIY4"/>
<dbReference type="Gene3D" id="3.90.550.10">
    <property type="entry name" value="Spore Coat Polysaccharide Biosynthesis Protein SpsA, Chain A"/>
    <property type="match status" value="1"/>
</dbReference>
<reference evidence="3 4" key="1">
    <citation type="journal article" date="2016" name="Nat. Commun.">
        <title>Thousands of microbial genomes shed light on interconnected biogeochemical processes in an aquifer system.</title>
        <authorList>
            <person name="Anantharaman K."/>
            <person name="Brown C.T."/>
            <person name="Hug L.A."/>
            <person name="Sharon I."/>
            <person name="Castelle C.J."/>
            <person name="Probst A.J."/>
            <person name="Thomas B.C."/>
            <person name="Singh A."/>
            <person name="Wilkins M.J."/>
            <person name="Karaoz U."/>
            <person name="Brodie E.L."/>
            <person name="Williams K.H."/>
            <person name="Hubbard S.S."/>
            <person name="Banfield J.F."/>
        </authorList>
    </citation>
    <scope>NUCLEOTIDE SEQUENCE [LARGE SCALE GENOMIC DNA]</scope>
</reference>
<dbReference type="Pfam" id="PF13632">
    <property type="entry name" value="Glyco_trans_2_3"/>
    <property type="match status" value="1"/>
</dbReference>
<dbReference type="InterPro" id="IPR029044">
    <property type="entry name" value="Nucleotide-diphossugar_trans"/>
</dbReference>
<name>A0A1F5VIY4_9BACT</name>
<protein>
    <recommendedName>
        <fullName evidence="1 2">Glycosyltransferase 2-like domain-containing protein</fullName>
    </recommendedName>
</protein>